<evidence type="ECO:0008006" key="3">
    <source>
        <dbReference type="Google" id="ProtNLM"/>
    </source>
</evidence>
<comment type="caution">
    <text evidence="1">The sequence shown here is derived from an EMBL/GenBank/DDBJ whole genome shotgun (WGS) entry which is preliminary data.</text>
</comment>
<protein>
    <recommendedName>
        <fullName evidence="3">HK97 gp10 family phage protein</fullName>
    </recommendedName>
</protein>
<dbReference type="EMBL" id="JPVO01000053">
    <property type="protein sequence ID" value="KGR74896.1"/>
    <property type="molecule type" value="Genomic_DNA"/>
</dbReference>
<gene>
    <name evidence="1" type="ORF">CD33_14160</name>
</gene>
<dbReference type="OrthoDB" id="1696709at2"/>
<dbReference type="STRING" id="1384057.CD33_14160"/>
<organism evidence="1 2">
    <name type="scientific">Ureibacillus sinduriensis BLB-1 = JCM 15800</name>
    <dbReference type="NCBI Taxonomy" id="1384057"/>
    <lineage>
        <taxon>Bacteria</taxon>
        <taxon>Bacillati</taxon>
        <taxon>Bacillota</taxon>
        <taxon>Bacilli</taxon>
        <taxon>Bacillales</taxon>
        <taxon>Caryophanaceae</taxon>
        <taxon>Ureibacillus</taxon>
    </lineage>
</organism>
<keyword evidence="2" id="KW-1185">Reference proteome</keyword>
<evidence type="ECO:0000313" key="1">
    <source>
        <dbReference type="EMBL" id="KGR74896.1"/>
    </source>
</evidence>
<dbReference type="Proteomes" id="UP000030408">
    <property type="component" value="Unassembled WGS sequence"/>
</dbReference>
<dbReference type="AlphaFoldDB" id="A0A0A3HQN9"/>
<dbReference type="eggNOG" id="ENOG5032Y56">
    <property type="taxonomic scope" value="Bacteria"/>
</dbReference>
<reference evidence="1 2" key="1">
    <citation type="submission" date="2014-02" db="EMBL/GenBank/DDBJ databases">
        <title>Draft genome sequence of Lysinibacillus sinduriensis JCM 15800.</title>
        <authorList>
            <person name="Zhang F."/>
            <person name="Wang G."/>
            <person name="Zhang L."/>
        </authorList>
    </citation>
    <scope>NUCLEOTIDE SEQUENCE [LARGE SCALE GENOMIC DNA]</scope>
    <source>
        <strain evidence="1 2">JCM 15800</strain>
    </source>
</reference>
<name>A0A0A3HQN9_9BACL</name>
<proteinExistence type="predicted"/>
<evidence type="ECO:0000313" key="2">
    <source>
        <dbReference type="Proteomes" id="UP000030408"/>
    </source>
</evidence>
<dbReference type="RefSeq" id="WP_036201497.1">
    <property type="nucleotide sequence ID" value="NZ_AVCY01000003.1"/>
</dbReference>
<sequence length="117" mass="13417">MANVNNIANEIVRSLRQYTDEVKVKVNEAGKEVSEYGVRRLKVESPKKTGKYAQGWRLKKVGTKWVTYNKLYRLTHLLEKGHAKVNGGRVAARVHIAPVEHKMIEEYTQKVEEAIRG</sequence>
<accession>A0A0A3HQN9</accession>